<evidence type="ECO:0000313" key="3">
    <source>
        <dbReference type="Proteomes" id="UP000325081"/>
    </source>
</evidence>
<name>A0A5A7QS29_STRAF</name>
<keyword evidence="1" id="KW-0800">Toxin</keyword>
<keyword evidence="1" id="KW-0611">Plant defense</keyword>
<protein>
    <recommendedName>
        <fullName evidence="1">rRNA N-glycosylase</fullName>
        <ecNumber evidence="1">3.2.2.22</ecNumber>
    </recommendedName>
</protein>
<comment type="catalytic activity">
    <reaction evidence="1">
        <text>Endohydrolysis of the N-glycosidic bond at one specific adenosine on the 28S rRNA.</text>
        <dbReference type="EC" id="3.2.2.22"/>
    </reaction>
</comment>
<dbReference type="InterPro" id="IPR016138">
    <property type="entry name" value="Ribosome_inactivat_prot_sub1"/>
</dbReference>
<gene>
    <name evidence="2" type="ORF">STAS_23779</name>
</gene>
<dbReference type="GO" id="GO:0030598">
    <property type="term" value="F:rRNA N-glycosylase activity"/>
    <property type="evidence" value="ECO:0007669"/>
    <property type="project" value="UniProtKB-EC"/>
</dbReference>
<dbReference type="InterPro" id="IPR036041">
    <property type="entry name" value="Ribosome-inact_prot_sf"/>
</dbReference>
<dbReference type="AlphaFoldDB" id="A0A5A7QS29"/>
<keyword evidence="3" id="KW-1185">Reference proteome</keyword>
<dbReference type="Pfam" id="PF00161">
    <property type="entry name" value="RIP"/>
    <property type="match status" value="1"/>
</dbReference>
<keyword evidence="2" id="KW-0326">Glycosidase</keyword>
<dbReference type="GO" id="GO:0006952">
    <property type="term" value="P:defense response"/>
    <property type="evidence" value="ECO:0007669"/>
    <property type="project" value="UniProtKB-KW"/>
</dbReference>
<comment type="caution">
    <text evidence="2">The sequence shown here is derived from an EMBL/GenBank/DDBJ whole genome shotgun (WGS) entry which is preliminary data.</text>
</comment>
<dbReference type="SUPFAM" id="SSF56371">
    <property type="entry name" value="Ribosome inactivating proteins (RIP)"/>
    <property type="match status" value="1"/>
</dbReference>
<reference evidence="3" key="1">
    <citation type="journal article" date="2019" name="Curr. Biol.">
        <title>Genome Sequence of Striga asiatica Provides Insight into the Evolution of Plant Parasitism.</title>
        <authorList>
            <person name="Yoshida S."/>
            <person name="Kim S."/>
            <person name="Wafula E.K."/>
            <person name="Tanskanen J."/>
            <person name="Kim Y.M."/>
            <person name="Honaas L."/>
            <person name="Yang Z."/>
            <person name="Spallek T."/>
            <person name="Conn C.E."/>
            <person name="Ichihashi Y."/>
            <person name="Cheong K."/>
            <person name="Cui S."/>
            <person name="Der J.P."/>
            <person name="Gundlach H."/>
            <person name="Jiao Y."/>
            <person name="Hori C."/>
            <person name="Ishida J.K."/>
            <person name="Kasahara H."/>
            <person name="Kiba T."/>
            <person name="Kim M.S."/>
            <person name="Koo N."/>
            <person name="Laohavisit A."/>
            <person name="Lee Y.H."/>
            <person name="Lumba S."/>
            <person name="McCourt P."/>
            <person name="Mortimer J.C."/>
            <person name="Mutuku J.M."/>
            <person name="Nomura T."/>
            <person name="Sasaki-Sekimoto Y."/>
            <person name="Seto Y."/>
            <person name="Wang Y."/>
            <person name="Wakatake T."/>
            <person name="Sakakibara H."/>
            <person name="Demura T."/>
            <person name="Yamaguchi S."/>
            <person name="Yoneyama K."/>
            <person name="Manabe R.I."/>
            <person name="Nelson D.C."/>
            <person name="Schulman A.H."/>
            <person name="Timko M.P."/>
            <person name="dePamphilis C.W."/>
            <person name="Choi D."/>
            <person name="Shirasu K."/>
        </authorList>
    </citation>
    <scope>NUCLEOTIDE SEQUENCE [LARGE SCALE GENOMIC DNA]</scope>
    <source>
        <strain evidence="3">cv. UVA1</strain>
    </source>
</reference>
<organism evidence="2 3">
    <name type="scientific">Striga asiatica</name>
    <name type="common">Asiatic witchweed</name>
    <name type="synonym">Buchnera asiatica</name>
    <dbReference type="NCBI Taxonomy" id="4170"/>
    <lineage>
        <taxon>Eukaryota</taxon>
        <taxon>Viridiplantae</taxon>
        <taxon>Streptophyta</taxon>
        <taxon>Embryophyta</taxon>
        <taxon>Tracheophyta</taxon>
        <taxon>Spermatophyta</taxon>
        <taxon>Magnoliopsida</taxon>
        <taxon>eudicotyledons</taxon>
        <taxon>Gunneridae</taxon>
        <taxon>Pentapetalae</taxon>
        <taxon>asterids</taxon>
        <taxon>lamiids</taxon>
        <taxon>Lamiales</taxon>
        <taxon>Orobanchaceae</taxon>
        <taxon>Buchnereae</taxon>
        <taxon>Striga</taxon>
    </lineage>
</organism>
<dbReference type="InterPro" id="IPR001574">
    <property type="entry name" value="Ribosome_inactivat_prot"/>
</dbReference>
<dbReference type="GO" id="GO:0017148">
    <property type="term" value="P:negative regulation of translation"/>
    <property type="evidence" value="ECO:0007669"/>
    <property type="project" value="UniProtKB-KW"/>
</dbReference>
<keyword evidence="1" id="KW-0378">Hydrolase</keyword>
<keyword evidence="1" id="KW-0652">Protein synthesis inhibitor</keyword>
<dbReference type="EC" id="3.2.2.22" evidence="1"/>
<accession>A0A5A7QS29</accession>
<dbReference type="PRINTS" id="PR00396">
    <property type="entry name" value="SHIGARICIN"/>
</dbReference>
<dbReference type="Gene3D" id="3.40.420.10">
    <property type="entry name" value="Ricin (A subunit), domain 1"/>
    <property type="match status" value="1"/>
</dbReference>
<proteinExistence type="inferred from homology"/>
<evidence type="ECO:0000256" key="1">
    <source>
        <dbReference type="RuleBase" id="RU004915"/>
    </source>
</evidence>
<comment type="similarity">
    <text evidence="1">Belongs to the ribosome-inactivating protein family.</text>
</comment>
<dbReference type="OrthoDB" id="1642280at2759"/>
<evidence type="ECO:0000313" key="2">
    <source>
        <dbReference type="EMBL" id="GER46731.1"/>
    </source>
</evidence>
<dbReference type="GO" id="GO:0090729">
    <property type="term" value="F:toxin activity"/>
    <property type="evidence" value="ECO:0007669"/>
    <property type="project" value="UniProtKB-KW"/>
</dbReference>
<dbReference type="EMBL" id="BKCP01007626">
    <property type="protein sequence ID" value="GER46731.1"/>
    <property type="molecule type" value="Genomic_DNA"/>
</dbReference>
<dbReference type="InterPro" id="IPR017989">
    <property type="entry name" value="Ribosome_inactivat_1/2"/>
</dbReference>
<dbReference type="Proteomes" id="UP000325081">
    <property type="component" value="Unassembled WGS sequence"/>
</dbReference>
<sequence length="335" mass="37966">MENKITEIREFCFCCHHHHFLSSSPFSFCCHSQLTTQRWKTKLLGLQIEDITQIREFMIRQHFPANKCEEAMLAAGVHLSCQRFTAFGDECTPARSCQPTRYLWVFRDDIFAEPLMRSIFPRNRGNEIPCNLISFDPSYVNLQQFSGINRSNIKLGVEGTAAAVSSLFLLERLQKARNKIISKAFLVLIPFISEAARIKKLNEKLGRIAQPEYGVYRSCTQTGYDKSCQNNWGAMSDRANSCSNLTDPFSPVVQLNGDPITDGHLIVDTAGKVKEILQTLKAPRHEGYSPRVPTAIFEVFRVVVGWTFSQIGDLGQFADCVIVDARFSCEPRPRV</sequence>